<reference evidence="2" key="1">
    <citation type="journal article" date="2020" name="Stud. Mycol.">
        <title>101 Dothideomycetes genomes: a test case for predicting lifestyles and emergence of pathogens.</title>
        <authorList>
            <person name="Haridas S."/>
            <person name="Albert R."/>
            <person name="Binder M."/>
            <person name="Bloem J."/>
            <person name="Labutti K."/>
            <person name="Salamov A."/>
            <person name="Andreopoulos B."/>
            <person name="Baker S."/>
            <person name="Barry K."/>
            <person name="Bills G."/>
            <person name="Bluhm B."/>
            <person name="Cannon C."/>
            <person name="Castanera R."/>
            <person name="Culley D."/>
            <person name="Daum C."/>
            <person name="Ezra D."/>
            <person name="Gonzalez J."/>
            <person name="Henrissat B."/>
            <person name="Kuo A."/>
            <person name="Liang C."/>
            <person name="Lipzen A."/>
            <person name="Lutzoni F."/>
            <person name="Magnuson J."/>
            <person name="Mondo S."/>
            <person name="Nolan M."/>
            <person name="Ohm R."/>
            <person name="Pangilinan J."/>
            <person name="Park H.-J."/>
            <person name="Ramirez L."/>
            <person name="Alfaro M."/>
            <person name="Sun H."/>
            <person name="Tritt A."/>
            <person name="Yoshinaga Y."/>
            <person name="Zwiers L.-H."/>
            <person name="Turgeon B."/>
            <person name="Goodwin S."/>
            <person name="Spatafora J."/>
            <person name="Crous P."/>
            <person name="Grigoriev I."/>
        </authorList>
    </citation>
    <scope>NUCLEOTIDE SEQUENCE</scope>
    <source>
        <strain evidence="2">CBS 122368</strain>
    </source>
</reference>
<dbReference type="Gene3D" id="1.10.510.10">
    <property type="entry name" value="Transferase(Phosphotransferase) domain 1"/>
    <property type="match status" value="1"/>
</dbReference>
<evidence type="ECO:0000259" key="1">
    <source>
        <dbReference type="PROSITE" id="PS50011"/>
    </source>
</evidence>
<feature type="domain" description="Protein kinase" evidence="1">
    <location>
        <begin position="1"/>
        <end position="275"/>
    </location>
</feature>
<sequence length="275" mass="30946">MSDREVIEYRQYCPPGVRRVLAFGTSAFIGEVDGSTVLKYPLEPGGDMSRLKHEHTILKILGQHPRIVAHKGLTDAGLYLERAANETIYKYLVESDPDRAPPSLQQRVTWCREVAEAVEHVHSKSVIHCDIQPTNILVDENLHLKLADFQGDYLSSGEVIAGWSGEPCRYFCPRDDEFETSPTTDLFALGSTIYFIMTGYEVFQDIAGGEDGWAEQVRSRFASGIFPGDSHACDFITRKCWERRYSSASEVLEDIRAVEKQLSGQHHESRRASSS</sequence>
<organism evidence="2 3">
    <name type="scientific">Trematosphaeria pertusa</name>
    <dbReference type="NCBI Taxonomy" id="390896"/>
    <lineage>
        <taxon>Eukaryota</taxon>
        <taxon>Fungi</taxon>
        <taxon>Dikarya</taxon>
        <taxon>Ascomycota</taxon>
        <taxon>Pezizomycotina</taxon>
        <taxon>Dothideomycetes</taxon>
        <taxon>Pleosporomycetidae</taxon>
        <taxon>Pleosporales</taxon>
        <taxon>Massarineae</taxon>
        <taxon>Trematosphaeriaceae</taxon>
        <taxon>Trematosphaeria</taxon>
    </lineage>
</organism>
<keyword evidence="2" id="KW-0808">Transferase</keyword>
<dbReference type="InterPro" id="IPR052751">
    <property type="entry name" value="Plant_MAPKKK"/>
</dbReference>
<evidence type="ECO:0000313" key="3">
    <source>
        <dbReference type="Proteomes" id="UP000800094"/>
    </source>
</evidence>
<protein>
    <submittedName>
        <fullName evidence="2">Kinase-like protein</fullName>
    </submittedName>
</protein>
<gene>
    <name evidence="2" type="ORF">BU26DRAFT_446994</name>
</gene>
<keyword evidence="2" id="KW-0418">Kinase</keyword>
<dbReference type="RefSeq" id="XP_033689201.1">
    <property type="nucleotide sequence ID" value="XM_033824641.1"/>
</dbReference>
<dbReference type="PANTHER" id="PTHR48011:SF18">
    <property type="entry name" value="MITOGEN-ACTIVATED PROTEIN KINASE KINASE KINASE 19-RELATED"/>
    <property type="match status" value="1"/>
</dbReference>
<dbReference type="Pfam" id="PF00069">
    <property type="entry name" value="Pkinase"/>
    <property type="match status" value="1"/>
</dbReference>
<evidence type="ECO:0000313" key="2">
    <source>
        <dbReference type="EMBL" id="KAF2254197.1"/>
    </source>
</evidence>
<dbReference type="GO" id="GO:0005524">
    <property type="term" value="F:ATP binding"/>
    <property type="evidence" value="ECO:0007669"/>
    <property type="project" value="InterPro"/>
</dbReference>
<dbReference type="SUPFAM" id="SSF56112">
    <property type="entry name" value="Protein kinase-like (PK-like)"/>
    <property type="match status" value="1"/>
</dbReference>
<dbReference type="Proteomes" id="UP000800094">
    <property type="component" value="Unassembled WGS sequence"/>
</dbReference>
<dbReference type="EMBL" id="ML987190">
    <property type="protein sequence ID" value="KAF2254197.1"/>
    <property type="molecule type" value="Genomic_DNA"/>
</dbReference>
<dbReference type="InterPro" id="IPR011009">
    <property type="entry name" value="Kinase-like_dom_sf"/>
</dbReference>
<dbReference type="GO" id="GO:0007165">
    <property type="term" value="P:signal transduction"/>
    <property type="evidence" value="ECO:0007669"/>
    <property type="project" value="TreeGrafter"/>
</dbReference>
<dbReference type="InterPro" id="IPR000719">
    <property type="entry name" value="Prot_kinase_dom"/>
</dbReference>
<accession>A0A6A6IVU4</accession>
<dbReference type="PANTHER" id="PTHR48011">
    <property type="entry name" value="CCR4-NOT TRANSCRIPTIONAL COMPLEX SUBUNIT CAF120-RELATED"/>
    <property type="match status" value="1"/>
</dbReference>
<dbReference type="OrthoDB" id="1668230at2759"/>
<proteinExistence type="predicted"/>
<keyword evidence="3" id="KW-1185">Reference proteome</keyword>
<dbReference type="GeneID" id="54577971"/>
<dbReference type="PROSITE" id="PS50011">
    <property type="entry name" value="PROTEIN_KINASE_DOM"/>
    <property type="match status" value="1"/>
</dbReference>
<dbReference type="AlphaFoldDB" id="A0A6A6IVU4"/>
<dbReference type="GO" id="GO:0004672">
    <property type="term" value="F:protein kinase activity"/>
    <property type="evidence" value="ECO:0007669"/>
    <property type="project" value="InterPro"/>
</dbReference>
<name>A0A6A6IVU4_9PLEO</name>